<name>A0AAV7UA52_PLEWA</name>
<gene>
    <name evidence="4" type="ORF">NDU88_002595</name>
</gene>
<comment type="caution">
    <text evidence="4">The sequence shown here is derived from an EMBL/GenBank/DDBJ whole genome shotgun (WGS) entry which is preliminary data.</text>
</comment>
<evidence type="ECO:0000313" key="4">
    <source>
        <dbReference type="EMBL" id="KAJ1185808.1"/>
    </source>
</evidence>
<keyword evidence="5" id="KW-1185">Reference proteome</keyword>
<keyword evidence="1" id="KW-0677">Repeat</keyword>
<accession>A0AAV7UA52</accession>
<dbReference type="InterPro" id="IPR036770">
    <property type="entry name" value="Ankyrin_rpt-contain_sf"/>
</dbReference>
<sequence>MGWLGIRDSQKELKAARIALFPLLMCIASRQGDIVVLEEHIQAGADATVVDYDGRTPLHIAASEADLETVQYLLRKGADFDVKDRCNETPLKVAMRAKLLAVRNADSSFG</sequence>
<protein>
    <submittedName>
        <fullName evidence="4">Uncharacterized protein</fullName>
    </submittedName>
</protein>
<feature type="repeat" description="ANK" evidence="3">
    <location>
        <begin position="53"/>
        <end position="85"/>
    </location>
</feature>
<dbReference type="Proteomes" id="UP001066276">
    <property type="component" value="Chromosome 3_1"/>
</dbReference>
<evidence type="ECO:0000256" key="1">
    <source>
        <dbReference type="ARBA" id="ARBA00022737"/>
    </source>
</evidence>
<evidence type="ECO:0000313" key="5">
    <source>
        <dbReference type="Proteomes" id="UP001066276"/>
    </source>
</evidence>
<dbReference type="Pfam" id="PF12796">
    <property type="entry name" value="Ank_2"/>
    <property type="match status" value="1"/>
</dbReference>
<keyword evidence="2 3" id="KW-0040">ANK repeat</keyword>
<dbReference type="Gene3D" id="1.25.40.20">
    <property type="entry name" value="Ankyrin repeat-containing domain"/>
    <property type="match status" value="1"/>
</dbReference>
<dbReference type="PANTHER" id="PTHR24171">
    <property type="entry name" value="ANKYRIN REPEAT DOMAIN-CONTAINING PROTEIN 39-RELATED"/>
    <property type="match status" value="1"/>
</dbReference>
<dbReference type="AlphaFoldDB" id="A0AAV7UA52"/>
<dbReference type="SUPFAM" id="SSF48403">
    <property type="entry name" value="Ankyrin repeat"/>
    <property type="match status" value="1"/>
</dbReference>
<proteinExistence type="predicted"/>
<organism evidence="4 5">
    <name type="scientific">Pleurodeles waltl</name>
    <name type="common">Iberian ribbed newt</name>
    <dbReference type="NCBI Taxonomy" id="8319"/>
    <lineage>
        <taxon>Eukaryota</taxon>
        <taxon>Metazoa</taxon>
        <taxon>Chordata</taxon>
        <taxon>Craniata</taxon>
        <taxon>Vertebrata</taxon>
        <taxon>Euteleostomi</taxon>
        <taxon>Amphibia</taxon>
        <taxon>Batrachia</taxon>
        <taxon>Caudata</taxon>
        <taxon>Salamandroidea</taxon>
        <taxon>Salamandridae</taxon>
        <taxon>Pleurodelinae</taxon>
        <taxon>Pleurodeles</taxon>
    </lineage>
</organism>
<dbReference type="SMART" id="SM00248">
    <property type="entry name" value="ANK"/>
    <property type="match status" value="1"/>
</dbReference>
<dbReference type="PROSITE" id="PS50297">
    <property type="entry name" value="ANK_REP_REGION"/>
    <property type="match status" value="1"/>
</dbReference>
<evidence type="ECO:0000256" key="3">
    <source>
        <dbReference type="PROSITE-ProRule" id="PRU00023"/>
    </source>
</evidence>
<reference evidence="4" key="1">
    <citation type="journal article" date="2022" name="bioRxiv">
        <title>Sequencing and chromosome-scale assembly of the giantPleurodeles waltlgenome.</title>
        <authorList>
            <person name="Brown T."/>
            <person name="Elewa A."/>
            <person name="Iarovenko S."/>
            <person name="Subramanian E."/>
            <person name="Araus A.J."/>
            <person name="Petzold A."/>
            <person name="Susuki M."/>
            <person name="Suzuki K.-i.T."/>
            <person name="Hayashi T."/>
            <person name="Toyoda A."/>
            <person name="Oliveira C."/>
            <person name="Osipova E."/>
            <person name="Leigh N.D."/>
            <person name="Simon A."/>
            <person name="Yun M.H."/>
        </authorList>
    </citation>
    <scope>NUCLEOTIDE SEQUENCE</scope>
    <source>
        <strain evidence="4">20211129_DDA</strain>
        <tissue evidence="4">Liver</tissue>
    </source>
</reference>
<dbReference type="PROSITE" id="PS50088">
    <property type="entry name" value="ANK_REPEAT"/>
    <property type="match status" value="1"/>
</dbReference>
<evidence type="ECO:0000256" key="2">
    <source>
        <dbReference type="ARBA" id="ARBA00023043"/>
    </source>
</evidence>
<dbReference type="InterPro" id="IPR002110">
    <property type="entry name" value="Ankyrin_rpt"/>
</dbReference>
<dbReference type="EMBL" id="JANPWB010000005">
    <property type="protein sequence ID" value="KAJ1185808.1"/>
    <property type="molecule type" value="Genomic_DNA"/>
</dbReference>